<sequence>MKKNVLWLLLTVLAVASLTSCGSDGDGSVVIPPSNPPKFESVSGKYEISDNTSPYESVELGASGDYVVTKRGYTSSQASAKAKGMLSLEREASLTRAATDGGIIYGTYTQIDGNTFNLEGFGVIELITNGGGTVTGISITPSGGNEMTFSASKAQEMGSDELTEALCRTWKVIGGVEKGYDHYDGEYEYPFDANDPGALKEIMFTKSGTFLNLYNDNTIEALFWKWEDQGKMLLRGSWDNIWYNDDDGNFTIQFSAGNRLTIREYYVENESGEWYDNTIELEEKNPASADDDEVVIPTGESPLEKVFTGNLVDIVDDHGRDQFIYQNGFLTQVKYVGDSYEQSYVINFEYLYLNSSKPATEPDVRYTKTREDGTTSYVYDIWLDEAGFAKDIKSTHYEKDGTTVSFDFESSCRYDSEGHLVYMNEGREEREYNLTWTGGDITSIETVGRHTTNYSYSESLNENNLMFFYDMFDMDIEELKYLYWAGLMGVAPKHTLIHSEEMGYEEGVYDYQWEANRILSKRSYEGDDAWEEIVNFTFVE</sequence>
<accession>A0A9D2FYY9</accession>
<comment type="caution">
    <text evidence="2">The sequence shown here is derived from an EMBL/GenBank/DDBJ whole genome shotgun (WGS) entry which is preliminary data.</text>
</comment>
<dbReference type="EMBL" id="DXBE01000039">
    <property type="protein sequence ID" value="HIZ69271.1"/>
    <property type="molecule type" value="Genomic_DNA"/>
</dbReference>
<keyword evidence="1" id="KW-0732">Signal</keyword>
<proteinExistence type="predicted"/>
<dbReference type="CDD" id="cd12871">
    <property type="entry name" value="Bacuni_01323_like"/>
    <property type="match status" value="1"/>
</dbReference>
<feature type="signal peptide" evidence="1">
    <location>
        <begin position="1"/>
        <end position="22"/>
    </location>
</feature>
<dbReference type="AlphaFoldDB" id="A0A9D2FYY9"/>
<dbReference type="Proteomes" id="UP000824055">
    <property type="component" value="Unassembled WGS sequence"/>
</dbReference>
<feature type="chain" id="PRO_5039436943" evidence="1">
    <location>
        <begin position="23"/>
        <end position="540"/>
    </location>
</feature>
<dbReference type="PROSITE" id="PS51257">
    <property type="entry name" value="PROKAR_LIPOPROTEIN"/>
    <property type="match status" value="1"/>
</dbReference>
<evidence type="ECO:0000256" key="1">
    <source>
        <dbReference type="SAM" id="SignalP"/>
    </source>
</evidence>
<evidence type="ECO:0000313" key="2">
    <source>
        <dbReference type="EMBL" id="HIZ69271.1"/>
    </source>
</evidence>
<dbReference type="Gene3D" id="2.40.160.190">
    <property type="match status" value="1"/>
</dbReference>
<reference evidence="2" key="2">
    <citation type="submission" date="2021-04" db="EMBL/GenBank/DDBJ databases">
        <authorList>
            <person name="Gilroy R."/>
        </authorList>
    </citation>
    <scope>NUCLEOTIDE SEQUENCE</scope>
    <source>
        <strain evidence="2">ChiHecec3B27-8219</strain>
    </source>
</reference>
<protein>
    <submittedName>
        <fullName evidence="2">DUF4595 domain-containing protein</fullName>
    </submittedName>
</protein>
<name>A0A9D2FYY9_9BACT</name>
<reference evidence="2" key="1">
    <citation type="journal article" date="2021" name="PeerJ">
        <title>Extensive microbial diversity within the chicken gut microbiome revealed by metagenomics and culture.</title>
        <authorList>
            <person name="Gilroy R."/>
            <person name="Ravi A."/>
            <person name="Getino M."/>
            <person name="Pursley I."/>
            <person name="Horton D.L."/>
            <person name="Alikhan N.F."/>
            <person name="Baker D."/>
            <person name="Gharbi K."/>
            <person name="Hall N."/>
            <person name="Watson M."/>
            <person name="Adriaenssens E.M."/>
            <person name="Foster-Nyarko E."/>
            <person name="Jarju S."/>
            <person name="Secka A."/>
            <person name="Antonio M."/>
            <person name="Oren A."/>
            <person name="Chaudhuri R.R."/>
            <person name="La Ragione R."/>
            <person name="Hildebrand F."/>
            <person name="Pallen M.J."/>
        </authorList>
    </citation>
    <scope>NUCLEOTIDE SEQUENCE</scope>
    <source>
        <strain evidence="2">ChiHecec3B27-8219</strain>
    </source>
</reference>
<gene>
    <name evidence="2" type="ORF">H9966_05200</name>
</gene>
<organism evidence="2 3">
    <name type="scientific">Candidatus Prevotella avicola</name>
    <dbReference type="NCBI Taxonomy" id="2838738"/>
    <lineage>
        <taxon>Bacteria</taxon>
        <taxon>Pseudomonadati</taxon>
        <taxon>Bacteroidota</taxon>
        <taxon>Bacteroidia</taxon>
        <taxon>Bacteroidales</taxon>
        <taxon>Prevotellaceae</taxon>
        <taxon>Prevotella</taxon>
    </lineage>
</organism>
<evidence type="ECO:0000313" key="3">
    <source>
        <dbReference type="Proteomes" id="UP000824055"/>
    </source>
</evidence>